<dbReference type="InterPro" id="IPR001296">
    <property type="entry name" value="Glyco_trans_1"/>
</dbReference>
<dbReference type="RefSeq" id="WP_092982537.1">
    <property type="nucleotide sequence ID" value="NZ_FOYQ01000002.1"/>
</dbReference>
<sequence length="413" mass="46131">MIRVRYLSALCSEATLQYIFETSTRKPQLAAQKFHRLLAEGMGMLASDCTVETYSIIPVVRRNHSRIWWRLPGEKSRGVQYRYVPFINLPVLKNLGAFLAYFFSNIFWLLSGRKDQRVLICDALNPTLSLAAIAAAKITGRKCLGIVTDIPGMMVTSSESRQTFTGKLYSVVTRSALARFSGYILLTEAMSAVVNPKNRPYIIVEGLVDMNMSSVENDLTKKASPRVILYGGGLFAKYGVENLVLAFMKTSDPNTELHLYGSGAMEKDLGTYSAQDPRVIYHGLVPTNVVVNAQLEASLLVNPRPSSEEFTKYSFPSKNMEYMASGTPTLTTPLPGMPPEYKPFVYLFEGEDPEQMARKLEEVMSQSAQDLHEFGKQAKAFVLTHKNNKVQAHRVLEFARLTMGNKIHIPSVS</sequence>
<accession>A0A1I6H1U0</accession>
<organism evidence="2 3">
    <name type="scientific">Robiginitalea myxolifaciens</name>
    <dbReference type="NCBI Taxonomy" id="400055"/>
    <lineage>
        <taxon>Bacteria</taxon>
        <taxon>Pseudomonadati</taxon>
        <taxon>Bacteroidota</taxon>
        <taxon>Flavobacteriia</taxon>
        <taxon>Flavobacteriales</taxon>
        <taxon>Flavobacteriaceae</taxon>
        <taxon>Robiginitalea</taxon>
    </lineage>
</organism>
<reference evidence="2 3" key="1">
    <citation type="submission" date="2016-10" db="EMBL/GenBank/DDBJ databases">
        <authorList>
            <person name="de Groot N.N."/>
        </authorList>
    </citation>
    <scope>NUCLEOTIDE SEQUENCE [LARGE SCALE GENOMIC DNA]</scope>
    <source>
        <strain evidence="2 3">DSM 21019</strain>
    </source>
</reference>
<dbReference type="OrthoDB" id="9790710at2"/>
<proteinExistence type="predicted"/>
<dbReference type="SUPFAM" id="SSF53756">
    <property type="entry name" value="UDP-Glycosyltransferase/glycogen phosphorylase"/>
    <property type="match status" value="1"/>
</dbReference>
<evidence type="ECO:0000313" key="3">
    <source>
        <dbReference type="Proteomes" id="UP000199534"/>
    </source>
</evidence>
<dbReference type="Proteomes" id="UP000199534">
    <property type="component" value="Unassembled WGS sequence"/>
</dbReference>
<evidence type="ECO:0000259" key="1">
    <source>
        <dbReference type="Pfam" id="PF00534"/>
    </source>
</evidence>
<keyword evidence="2" id="KW-0808">Transferase</keyword>
<dbReference type="EMBL" id="FOYQ01000002">
    <property type="protein sequence ID" value="SFR48423.1"/>
    <property type="molecule type" value="Genomic_DNA"/>
</dbReference>
<dbReference type="Pfam" id="PF00534">
    <property type="entry name" value="Glycos_transf_1"/>
    <property type="match status" value="1"/>
</dbReference>
<dbReference type="Gene3D" id="3.40.50.2000">
    <property type="entry name" value="Glycogen Phosphorylase B"/>
    <property type="match status" value="1"/>
</dbReference>
<dbReference type="AlphaFoldDB" id="A0A1I6H1U0"/>
<keyword evidence="3" id="KW-1185">Reference proteome</keyword>
<protein>
    <submittedName>
        <fullName evidence="2">Glycosyltransferase involved in cell wall bisynthesis</fullName>
    </submittedName>
</protein>
<gene>
    <name evidence="2" type="ORF">SAMN04490243_2092</name>
</gene>
<dbReference type="GO" id="GO:0016757">
    <property type="term" value="F:glycosyltransferase activity"/>
    <property type="evidence" value="ECO:0007669"/>
    <property type="project" value="InterPro"/>
</dbReference>
<name>A0A1I6H1U0_9FLAO</name>
<feature type="domain" description="Glycosyl transferase family 1" evidence="1">
    <location>
        <begin position="218"/>
        <end position="379"/>
    </location>
</feature>
<dbReference type="STRING" id="400055.SAMN04490243_2092"/>
<evidence type="ECO:0000313" key="2">
    <source>
        <dbReference type="EMBL" id="SFR48423.1"/>
    </source>
</evidence>